<dbReference type="InterPro" id="IPR036390">
    <property type="entry name" value="WH_DNA-bd_sf"/>
</dbReference>
<dbReference type="GO" id="GO:0003677">
    <property type="term" value="F:DNA binding"/>
    <property type="evidence" value="ECO:0007669"/>
    <property type="project" value="UniProtKB-KW"/>
</dbReference>
<name>G5IKK3_9FIRM</name>
<dbReference type="SMART" id="SM00345">
    <property type="entry name" value="HTH_GNTR"/>
    <property type="match status" value="2"/>
</dbReference>
<dbReference type="InterPro" id="IPR036388">
    <property type="entry name" value="WH-like_DNA-bd_sf"/>
</dbReference>
<evidence type="ECO:0000256" key="1">
    <source>
        <dbReference type="ARBA" id="ARBA00023015"/>
    </source>
</evidence>
<dbReference type="PATRIC" id="fig|742737.3.peg.4017"/>
<dbReference type="PANTHER" id="PTHR44846">
    <property type="entry name" value="MANNOSYL-D-GLYCERATE TRANSPORT/METABOLISM SYSTEM REPRESSOR MNGR-RELATED"/>
    <property type="match status" value="1"/>
</dbReference>
<dbReference type="GO" id="GO:0045892">
    <property type="term" value="P:negative regulation of DNA-templated transcription"/>
    <property type="evidence" value="ECO:0007669"/>
    <property type="project" value="TreeGrafter"/>
</dbReference>
<dbReference type="InterPro" id="IPR050679">
    <property type="entry name" value="Bact_HTH_transcr_reg"/>
</dbReference>
<proteinExistence type="predicted"/>
<evidence type="ECO:0000259" key="4">
    <source>
        <dbReference type="PROSITE" id="PS50949"/>
    </source>
</evidence>
<dbReference type="HOGENOM" id="CLU_043516_1_0_9"/>
<dbReference type="PROSITE" id="PS50949">
    <property type="entry name" value="HTH_GNTR"/>
    <property type="match status" value="2"/>
</dbReference>
<gene>
    <name evidence="5" type="ORF">HMPREF9473_04031</name>
</gene>
<evidence type="ECO:0000256" key="2">
    <source>
        <dbReference type="ARBA" id="ARBA00023125"/>
    </source>
</evidence>
<dbReference type="EMBL" id="ADLN01000111">
    <property type="protein sequence ID" value="EHI58032.1"/>
    <property type="molecule type" value="Genomic_DNA"/>
</dbReference>
<dbReference type="SUPFAM" id="SSF46785">
    <property type="entry name" value="Winged helix' DNA-binding domain"/>
    <property type="match status" value="2"/>
</dbReference>
<accession>G5IKK3</accession>
<evidence type="ECO:0000313" key="5">
    <source>
        <dbReference type="EMBL" id="EHI58032.1"/>
    </source>
</evidence>
<dbReference type="Proteomes" id="UP000005384">
    <property type="component" value="Unassembled WGS sequence"/>
</dbReference>
<sequence length="487" mass="55859">MPNKMELQHIIYNLLETQIRFGRYRCGDSLPVIKEASSYFCVSVDTVRLAYVRLRQEGYISLSTCVGGTVIVDYSEEEIALHIRDYFSCRRESLLAFAQSVGVLANYAQWIALRTATPEELDELERICLKQEIPPLFRMSRLIQLLYGRLGNDMLLNLEWQMFLFFLAPFVAIPNNPALQPAEVSPLILMINHARRKDWLALWNEGERNENQYYTALSRFYEDNPFPAPACGEPVAFTWDIHRKASQLCYSLSTDIMVRIQRGIYPFGSYLPSPKMLAAEYHVGLNTVRRAIDLLNKLGAVQSVNGVGTRVLQPWENVQNCDFSDSLIRRRLMNFLESSHILSLSCRDCARITVRGLSGEDRTRWVEELEEVRASGYYESLFYICYDAISRYAPWPVIRTVYAGLNRQLTWGLPIRNLHGDREEVNAYFLPYLDTLEDSLRRADGSAFSLALERLQITETACVAAFLHSHGIKEAADIVLPEPEPHT</sequence>
<feature type="domain" description="HTH gntR-type" evidence="4">
    <location>
        <begin position="5"/>
        <end position="74"/>
    </location>
</feature>
<comment type="caution">
    <text evidence="5">The sequence shown here is derived from an EMBL/GenBank/DDBJ whole genome shotgun (WGS) entry which is preliminary data.</text>
</comment>
<organism evidence="5 6">
    <name type="scientific">Hungatella hathewayi WAL-18680</name>
    <dbReference type="NCBI Taxonomy" id="742737"/>
    <lineage>
        <taxon>Bacteria</taxon>
        <taxon>Bacillati</taxon>
        <taxon>Bacillota</taxon>
        <taxon>Clostridia</taxon>
        <taxon>Lachnospirales</taxon>
        <taxon>Lachnospiraceae</taxon>
        <taxon>Hungatella</taxon>
    </lineage>
</organism>
<reference evidence="5 6" key="1">
    <citation type="submission" date="2011-08" db="EMBL/GenBank/DDBJ databases">
        <title>The Genome Sequence of Clostridium hathewayi WAL-18680.</title>
        <authorList>
            <consortium name="The Broad Institute Genome Sequencing Platform"/>
            <person name="Earl A."/>
            <person name="Ward D."/>
            <person name="Feldgarden M."/>
            <person name="Gevers D."/>
            <person name="Finegold S.M."/>
            <person name="Summanen P.H."/>
            <person name="Molitoris D.R."/>
            <person name="Song M."/>
            <person name="Daigneault M."/>
            <person name="Allen-Vercoe E."/>
            <person name="Young S.K."/>
            <person name="Zeng Q."/>
            <person name="Gargeya S."/>
            <person name="Fitzgerald M."/>
            <person name="Haas B."/>
            <person name="Abouelleil A."/>
            <person name="Alvarado L."/>
            <person name="Arachchi H.M."/>
            <person name="Berlin A."/>
            <person name="Brown A."/>
            <person name="Chapman S.B."/>
            <person name="Chen Z."/>
            <person name="Dunbar C."/>
            <person name="Freedman E."/>
            <person name="Gearin G."/>
            <person name="Gellesch M."/>
            <person name="Goldberg J."/>
            <person name="Griggs A."/>
            <person name="Gujja S."/>
            <person name="Heiman D."/>
            <person name="Howarth C."/>
            <person name="Larson L."/>
            <person name="Lui A."/>
            <person name="MacDonald P.J.P."/>
            <person name="Montmayeur A."/>
            <person name="Murphy C."/>
            <person name="Neiman D."/>
            <person name="Pearson M."/>
            <person name="Priest M."/>
            <person name="Roberts A."/>
            <person name="Saif S."/>
            <person name="Shea T."/>
            <person name="Shenoy N."/>
            <person name="Sisk P."/>
            <person name="Stolte C."/>
            <person name="Sykes S."/>
            <person name="Wortman J."/>
            <person name="Nusbaum C."/>
            <person name="Birren B."/>
        </authorList>
    </citation>
    <scope>NUCLEOTIDE SEQUENCE [LARGE SCALE GENOMIC DNA]</scope>
    <source>
        <strain evidence="5 6">WAL-18680</strain>
    </source>
</reference>
<dbReference type="PANTHER" id="PTHR44846:SF1">
    <property type="entry name" value="MANNOSYL-D-GLYCERATE TRANSPORT_METABOLISM SYSTEM REPRESSOR MNGR-RELATED"/>
    <property type="match status" value="1"/>
</dbReference>
<evidence type="ECO:0000256" key="3">
    <source>
        <dbReference type="ARBA" id="ARBA00023163"/>
    </source>
</evidence>
<keyword evidence="3" id="KW-0804">Transcription</keyword>
<keyword evidence="1" id="KW-0805">Transcription regulation</keyword>
<dbReference type="InterPro" id="IPR000524">
    <property type="entry name" value="Tscrpt_reg_HTH_GntR"/>
</dbReference>
<feature type="domain" description="HTH gntR-type" evidence="4">
    <location>
        <begin position="246"/>
        <end position="314"/>
    </location>
</feature>
<dbReference type="GO" id="GO:0003700">
    <property type="term" value="F:DNA-binding transcription factor activity"/>
    <property type="evidence" value="ECO:0007669"/>
    <property type="project" value="InterPro"/>
</dbReference>
<dbReference type="RefSeq" id="WP_006782022.1">
    <property type="nucleotide sequence ID" value="NZ_CP040506.1"/>
</dbReference>
<keyword evidence="2" id="KW-0238">DNA-binding</keyword>
<protein>
    <recommendedName>
        <fullName evidence="4">HTH gntR-type domain-containing protein</fullName>
    </recommendedName>
</protein>
<dbReference type="Pfam" id="PF00392">
    <property type="entry name" value="GntR"/>
    <property type="match status" value="2"/>
</dbReference>
<keyword evidence="6" id="KW-1185">Reference proteome</keyword>
<evidence type="ECO:0000313" key="6">
    <source>
        <dbReference type="Proteomes" id="UP000005384"/>
    </source>
</evidence>
<dbReference type="Gene3D" id="1.10.10.10">
    <property type="entry name" value="Winged helix-like DNA-binding domain superfamily/Winged helix DNA-binding domain"/>
    <property type="match status" value="2"/>
</dbReference>
<dbReference type="AlphaFoldDB" id="G5IKK3"/>